<protein>
    <submittedName>
        <fullName evidence="2">Uncharacterized protein</fullName>
    </submittedName>
</protein>
<proteinExistence type="predicted"/>
<accession>A0AAN9E1F4</accession>
<keyword evidence="1" id="KW-0472">Membrane</keyword>
<keyword evidence="1" id="KW-1133">Transmembrane helix</keyword>
<name>A0AAN9E1F4_CROPI</name>
<gene>
    <name evidence="2" type="ORF">RIF29_39236</name>
</gene>
<keyword evidence="1" id="KW-0812">Transmembrane</keyword>
<reference evidence="2 3" key="1">
    <citation type="submission" date="2024-01" db="EMBL/GenBank/DDBJ databases">
        <title>The genomes of 5 underutilized Papilionoideae crops provide insights into root nodulation and disease resistanc.</title>
        <authorList>
            <person name="Yuan L."/>
        </authorList>
    </citation>
    <scope>NUCLEOTIDE SEQUENCE [LARGE SCALE GENOMIC DNA]</scope>
    <source>
        <strain evidence="2">ZHUSHIDOU_FW_LH</strain>
        <tissue evidence="2">Leaf</tissue>
    </source>
</reference>
<organism evidence="2 3">
    <name type="scientific">Crotalaria pallida</name>
    <name type="common">Smooth rattlebox</name>
    <name type="synonym">Crotalaria striata</name>
    <dbReference type="NCBI Taxonomy" id="3830"/>
    <lineage>
        <taxon>Eukaryota</taxon>
        <taxon>Viridiplantae</taxon>
        <taxon>Streptophyta</taxon>
        <taxon>Embryophyta</taxon>
        <taxon>Tracheophyta</taxon>
        <taxon>Spermatophyta</taxon>
        <taxon>Magnoliopsida</taxon>
        <taxon>eudicotyledons</taxon>
        <taxon>Gunneridae</taxon>
        <taxon>Pentapetalae</taxon>
        <taxon>rosids</taxon>
        <taxon>fabids</taxon>
        <taxon>Fabales</taxon>
        <taxon>Fabaceae</taxon>
        <taxon>Papilionoideae</taxon>
        <taxon>50 kb inversion clade</taxon>
        <taxon>genistoids sensu lato</taxon>
        <taxon>core genistoids</taxon>
        <taxon>Crotalarieae</taxon>
        <taxon>Crotalaria</taxon>
    </lineage>
</organism>
<evidence type="ECO:0000313" key="2">
    <source>
        <dbReference type="EMBL" id="KAK7244415.1"/>
    </source>
</evidence>
<keyword evidence="3" id="KW-1185">Reference proteome</keyword>
<sequence>MSHRKKKGITHAFAVSHTFSLFPSVSHMPSHASHTCLHSAPSVSLSHMPAISLLHSRLCSLYSRALPSSLSLLRPPPLPPLSPFSQASSSFTISFRRRSCPSASISLPPCSTATCTSRSTPLSRLDLQTGVDLLISAAWMILYMLIIKAFIVNW</sequence>
<dbReference type="Proteomes" id="UP001372338">
    <property type="component" value="Unassembled WGS sequence"/>
</dbReference>
<evidence type="ECO:0000313" key="3">
    <source>
        <dbReference type="Proteomes" id="UP001372338"/>
    </source>
</evidence>
<feature type="transmembrane region" description="Helical" evidence="1">
    <location>
        <begin position="133"/>
        <end position="151"/>
    </location>
</feature>
<dbReference type="AlphaFoldDB" id="A0AAN9E1F4"/>
<dbReference type="EMBL" id="JAYWIO010000008">
    <property type="protein sequence ID" value="KAK7244415.1"/>
    <property type="molecule type" value="Genomic_DNA"/>
</dbReference>
<comment type="caution">
    <text evidence="2">The sequence shown here is derived from an EMBL/GenBank/DDBJ whole genome shotgun (WGS) entry which is preliminary data.</text>
</comment>
<evidence type="ECO:0000256" key="1">
    <source>
        <dbReference type="SAM" id="Phobius"/>
    </source>
</evidence>